<evidence type="ECO:0000256" key="2">
    <source>
        <dbReference type="SAM" id="SignalP"/>
    </source>
</evidence>
<dbReference type="CDD" id="cd12797">
    <property type="entry name" value="M23_peptidase"/>
    <property type="match status" value="1"/>
</dbReference>
<dbReference type="PANTHER" id="PTHR21666">
    <property type="entry name" value="PEPTIDASE-RELATED"/>
    <property type="match status" value="1"/>
</dbReference>
<dbReference type="EMBL" id="CP026118">
    <property type="protein sequence ID" value="QAS52907.1"/>
    <property type="molecule type" value="Genomic_DNA"/>
</dbReference>
<reference evidence="4 5" key="1">
    <citation type="submission" date="2018-01" db="EMBL/GenBank/DDBJ databases">
        <title>The whole genome sequencing and assembly of Halobacillus litoralis ERB031 strain.</title>
        <authorList>
            <person name="Lee S.-J."/>
            <person name="Park M.-K."/>
            <person name="Kim J.-Y."/>
            <person name="Lee Y.-J."/>
            <person name="Yi H."/>
            <person name="Bahn Y.-S."/>
            <person name="Kim J.F."/>
            <person name="Lee D.-W."/>
        </authorList>
    </citation>
    <scope>NUCLEOTIDE SEQUENCE [LARGE SCALE GENOMIC DNA]</scope>
    <source>
        <strain evidence="4 5">ERB 031</strain>
    </source>
</reference>
<dbReference type="Gene3D" id="2.20.230.10">
    <property type="entry name" value="Resuscitation-promoting factor rpfb"/>
    <property type="match status" value="1"/>
</dbReference>
<keyword evidence="1 2" id="KW-0732">Signal</keyword>
<sequence length="437" mass="49007">MWKKTVIVALLVIILSVGTVYAENSLQTVYHVYVDDKPIGTVENKETVNSFLNDYKNEAEKNHENWELTIDEKVTFESEKVFSPAKEEDKVIEALRKEVSLAVETVQLKVSDQTVAHLPNQEKADQVVKKLKETHVKPEILEKVEERKMENEAVEVSQGEESVVDVWLTSPLSFEKNKVAPTQVNTVEEAVSRIQNGESFSKELTKSDFMKTHSTADDLLDANNGPLTDIIVQKKEREVIKLEHKVEVNNTDKLYEGEKKVEQEGKDGEKEIHKQITIRNGTKEKEETLKEEVIDEPVKKVILKGTKEIPSSGTGDFEWPAVGGSITSKKGERWGREHKGIDIAGVEDRTIKASDHGEVKVAEFQRGFGNKVVIDHKNGYETVYAHLSKIDVEPGQTVTRGESLGVMGTTGNSTGVHLHFEIHEKGSVKNPLSYVSK</sequence>
<feature type="domain" description="G5" evidence="3">
    <location>
        <begin position="228"/>
        <end position="308"/>
    </location>
</feature>
<dbReference type="Pfam" id="PF07501">
    <property type="entry name" value="G5"/>
    <property type="match status" value="1"/>
</dbReference>
<feature type="chain" id="PRO_5019396488" description="G5 domain-containing protein" evidence="2">
    <location>
        <begin position="23"/>
        <end position="437"/>
    </location>
</feature>
<evidence type="ECO:0000256" key="1">
    <source>
        <dbReference type="ARBA" id="ARBA00022729"/>
    </source>
</evidence>
<dbReference type="KEGG" id="hli:HLI_12235"/>
<evidence type="ECO:0000313" key="4">
    <source>
        <dbReference type="EMBL" id="QAS52907.1"/>
    </source>
</evidence>
<dbReference type="SMART" id="SM01208">
    <property type="entry name" value="G5"/>
    <property type="match status" value="1"/>
</dbReference>
<dbReference type="InterPro" id="IPR016047">
    <property type="entry name" value="M23ase_b-sheet_dom"/>
</dbReference>
<accession>A0A410MDX8</accession>
<dbReference type="Proteomes" id="UP000287756">
    <property type="component" value="Chromosome"/>
</dbReference>
<dbReference type="Gene3D" id="2.70.70.10">
    <property type="entry name" value="Glucose Permease (Domain IIA)"/>
    <property type="match status" value="1"/>
</dbReference>
<name>A0A410MDX8_9BACI</name>
<dbReference type="AlphaFoldDB" id="A0A410MDX8"/>
<dbReference type="PROSITE" id="PS51109">
    <property type="entry name" value="G5"/>
    <property type="match status" value="1"/>
</dbReference>
<dbReference type="InterPro" id="IPR050570">
    <property type="entry name" value="Cell_wall_metabolism_enzyme"/>
</dbReference>
<proteinExistence type="predicted"/>
<feature type="signal peptide" evidence="2">
    <location>
        <begin position="1"/>
        <end position="22"/>
    </location>
</feature>
<dbReference type="SUPFAM" id="SSF51261">
    <property type="entry name" value="Duplicated hybrid motif"/>
    <property type="match status" value="1"/>
</dbReference>
<dbReference type="InterPro" id="IPR011098">
    <property type="entry name" value="G5_dom"/>
</dbReference>
<protein>
    <recommendedName>
        <fullName evidence="3">G5 domain-containing protein</fullName>
    </recommendedName>
</protein>
<dbReference type="GO" id="GO:0004222">
    <property type="term" value="F:metalloendopeptidase activity"/>
    <property type="evidence" value="ECO:0007669"/>
    <property type="project" value="TreeGrafter"/>
</dbReference>
<dbReference type="RefSeq" id="WP_128525186.1">
    <property type="nucleotide sequence ID" value="NZ_CANLVY010000001.1"/>
</dbReference>
<gene>
    <name evidence="4" type="ORF">HLI_12235</name>
</gene>
<organism evidence="4 5">
    <name type="scientific">Halobacillus litoralis</name>
    <dbReference type="NCBI Taxonomy" id="45668"/>
    <lineage>
        <taxon>Bacteria</taxon>
        <taxon>Bacillati</taxon>
        <taxon>Bacillota</taxon>
        <taxon>Bacilli</taxon>
        <taxon>Bacillales</taxon>
        <taxon>Bacillaceae</taxon>
        <taxon>Halobacillus</taxon>
    </lineage>
</organism>
<dbReference type="OrthoDB" id="9805070at2"/>
<dbReference type="InterPro" id="IPR011055">
    <property type="entry name" value="Dup_hybrid_motif"/>
</dbReference>
<evidence type="ECO:0000259" key="3">
    <source>
        <dbReference type="PROSITE" id="PS51109"/>
    </source>
</evidence>
<dbReference type="Pfam" id="PF01551">
    <property type="entry name" value="Peptidase_M23"/>
    <property type="match status" value="1"/>
</dbReference>
<evidence type="ECO:0000313" key="5">
    <source>
        <dbReference type="Proteomes" id="UP000287756"/>
    </source>
</evidence>
<dbReference type="PANTHER" id="PTHR21666:SF270">
    <property type="entry name" value="MUREIN HYDROLASE ACTIVATOR ENVC"/>
    <property type="match status" value="1"/>
</dbReference>